<keyword evidence="2" id="KW-1185">Reference proteome</keyword>
<dbReference type="Proteomes" id="UP001379533">
    <property type="component" value="Chromosome"/>
</dbReference>
<protein>
    <submittedName>
        <fullName evidence="1">Uncharacterized protein</fullName>
    </submittedName>
</protein>
<dbReference type="EMBL" id="CP089982">
    <property type="protein sequence ID" value="WXA96760.1"/>
    <property type="molecule type" value="Genomic_DNA"/>
</dbReference>
<evidence type="ECO:0000313" key="2">
    <source>
        <dbReference type="Proteomes" id="UP001379533"/>
    </source>
</evidence>
<name>A0ABZ2KGR5_9BACT</name>
<sequence length="485" mass="53616">MTIAPGTGAQNSAPSKPDETLQALYDCIQTRPRPEDVAELVLAVLEEHLSRSDKATLEKAARNSIRRNSWGFSAMAADFLRPVGAQRQVKKAEELFSVPAPLSAAECLQPQKVENLLRSVAAQLAYAVGRSDFRADRLNRGARRDAGLPTEIAKKRQYNKRWRFLKRLEAKIGRMVRNQRKYDFTRYSKSALATKLAREDLARDLPTACFVAYLASRMSVRSLFTNTAQERAFDEVSAVLYRIAAASPTANWWAMAHVYPDPRVLEHLSEEMKGRLLGSWFAILRDVADLLEETWRTSTVDRATLVVRRGNDSSTWNQTAGAWNKAREHWISLLHSMGMSRLLDDMCPGKVLRFMAADVAAWHRASGGDVHPDTRVWAELPLPWDVLAGRAPCTRKMVEMACRKCGVDPAGWTGPKPPAKPVPFRPTPELVHGVAVDSPILAATLRRASWFSGRVAAPVAGVVSVERDAHGFALGATGSPGGEDA</sequence>
<gene>
    <name evidence="1" type="ORF">LZC95_07915</name>
</gene>
<dbReference type="RefSeq" id="WP_394847376.1">
    <property type="nucleotide sequence ID" value="NZ_CP089982.1"/>
</dbReference>
<organism evidence="1 2">
    <name type="scientific">Pendulispora brunnea</name>
    <dbReference type="NCBI Taxonomy" id="2905690"/>
    <lineage>
        <taxon>Bacteria</taxon>
        <taxon>Pseudomonadati</taxon>
        <taxon>Myxococcota</taxon>
        <taxon>Myxococcia</taxon>
        <taxon>Myxococcales</taxon>
        <taxon>Sorangiineae</taxon>
        <taxon>Pendulisporaceae</taxon>
        <taxon>Pendulispora</taxon>
    </lineage>
</organism>
<accession>A0ABZ2KGR5</accession>
<proteinExistence type="predicted"/>
<reference evidence="1 2" key="1">
    <citation type="submission" date="2021-12" db="EMBL/GenBank/DDBJ databases">
        <title>Discovery of the Pendulisporaceae a myxobacterial family with distinct sporulation behavior and unique specialized metabolism.</title>
        <authorList>
            <person name="Garcia R."/>
            <person name="Popoff A."/>
            <person name="Bader C.D."/>
            <person name="Loehr J."/>
            <person name="Walesch S."/>
            <person name="Walt C."/>
            <person name="Boldt J."/>
            <person name="Bunk B."/>
            <person name="Haeckl F.J.F.P.J."/>
            <person name="Gunesch A.P."/>
            <person name="Birkelbach J."/>
            <person name="Nuebel U."/>
            <person name="Pietschmann T."/>
            <person name="Bach T."/>
            <person name="Mueller R."/>
        </authorList>
    </citation>
    <scope>NUCLEOTIDE SEQUENCE [LARGE SCALE GENOMIC DNA]</scope>
    <source>
        <strain evidence="1 2">MSr12523</strain>
    </source>
</reference>
<evidence type="ECO:0000313" key="1">
    <source>
        <dbReference type="EMBL" id="WXA96760.1"/>
    </source>
</evidence>